<dbReference type="GO" id="GO:0046872">
    <property type="term" value="F:metal ion binding"/>
    <property type="evidence" value="ECO:0007669"/>
    <property type="project" value="UniProtKB-KW"/>
</dbReference>
<evidence type="ECO:0000313" key="7">
    <source>
        <dbReference type="Proteomes" id="UP000322644"/>
    </source>
</evidence>
<keyword evidence="4" id="KW-0862">Zinc</keyword>
<feature type="binding site" evidence="4">
    <location>
        <position position="138"/>
    </location>
    <ligand>
        <name>Zn(2+)</name>
        <dbReference type="ChEBI" id="CHEBI:29105"/>
    </ligand>
</feature>
<evidence type="ECO:0000259" key="5">
    <source>
        <dbReference type="PROSITE" id="PS50305"/>
    </source>
</evidence>
<evidence type="ECO:0000256" key="2">
    <source>
        <dbReference type="ARBA" id="ARBA00022679"/>
    </source>
</evidence>
<dbReference type="SUPFAM" id="SSF52467">
    <property type="entry name" value="DHS-like NAD/FAD-binding domain"/>
    <property type="match status" value="1"/>
</dbReference>
<dbReference type="EC" id="2.3.1.286" evidence="1"/>
<sequence length="235" mass="26979">MAKVIILSGAGISAESGISTFRDEDGLWENHKIEDICVSGCLDFNKDNTIKFYDMLRVNLKDKKPNYAHEVVAKLKNKYPDDIVVITQNVDNMFEKANCKDVLYLHGFLQELRCVNCNNIVNIGYEEQFKKHETCPKCSGFLRPNIVFFAEDAPKYINMYNEFYDCEVLVVIGTRGAVINTDRLLTSKIKFSILNNLEKSVFLNDTLYSKVLYKKASLAIDEIAKDIEEYLNKNR</sequence>
<dbReference type="AlphaFoldDB" id="A0A5C2HIV8"/>
<feature type="domain" description="Deacetylase sirtuin-type" evidence="5">
    <location>
        <begin position="1"/>
        <end position="234"/>
    </location>
</feature>
<dbReference type="InterPro" id="IPR003000">
    <property type="entry name" value="Sirtuin"/>
</dbReference>
<keyword evidence="4" id="KW-0479">Metal-binding</keyword>
<reference evidence="6 7" key="2">
    <citation type="submission" date="2019-09" db="EMBL/GenBank/DDBJ databases">
        <title>Taxonomic note: a critical rebuttal of the proposed division of the genus Arcobacter into six genera, emended descriptions of Arcobacter anaerophilus and the genus Arcobacter, and an assessment of genus-level boundaries for Epsilonproteobacteria using in silico genomic comparator tools.</title>
        <authorList>
            <person name="On S.L.W."/>
            <person name="Miller W.G."/>
            <person name="Biggs P."/>
            <person name="Cornelius A."/>
            <person name="Vandamme P."/>
        </authorList>
    </citation>
    <scope>NUCLEOTIDE SEQUENCE [LARGE SCALE GENOMIC DNA]</scope>
    <source>
        <strain evidence="6 7">CCUG 56899</strain>
    </source>
</reference>
<protein>
    <recommendedName>
        <fullName evidence="1">protein acetyllysine N-acetyltransferase</fullName>
        <ecNumber evidence="1">2.3.1.286</ecNumber>
    </recommendedName>
</protein>
<dbReference type="Proteomes" id="UP000322644">
    <property type="component" value="Chromosome"/>
</dbReference>
<feature type="binding site" evidence="4">
    <location>
        <position position="135"/>
    </location>
    <ligand>
        <name>Zn(2+)</name>
        <dbReference type="ChEBI" id="CHEBI:29105"/>
    </ligand>
</feature>
<dbReference type="PANTHER" id="PTHR11085">
    <property type="entry name" value="NAD-DEPENDENT PROTEIN DEACYLASE SIRTUIN-5, MITOCHONDRIAL-RELATED"/>
    <property type="match status" value="1"/>
</dbReference>
<dbReference type="Pfam" id="PF02146">
    <property type="entry name" value="SIR2"/>
    <property type="match status" value="1"/>
</dbReference>
<dbReference type="InterPro" id="IPR029035">
    <property type="entry name" value="DHS-like_NAD/FAD-binding_dom"/>
</dbReference>
<name>A0A5C2HIV8_9BACT</name>
<dbReference type="InterPro" id="IPR050134">
    <property type="entry name" value="NAD-dep_sirtuin_deacylases"/>
</dbReference>
<organism evidence="6 7">
    <name type="scientific">Arcobacter porcinus</name>
    <dbReference type="NCBI Taxonomy" id="1935204"/>
    <lineage>
        <taxon>Bacteria</taxon>
        <taxon>Pseudomonadati</taxon>
        <taxon>Campylobacterota</taxon>
        <taxon>Epsilonproteobacteria</taxon>
        <taxon>Campylobacterales</taxon>
        <taxon>Arcobacteraceae</taxon>
        <taxon>Arcobacter</taxon>
    </lineage>
</organism>
<dbReference type="InterPro" id="IPR026591">
    <property type="entry name" value="Sirtuin_cat_small_dom_sf"/>
</dbReference>
<proteinExistence type="predicted"/>
<dbReference type="PROSITE" id="PS50305">
    <property type="entry name" value="SIRTUIN"/>
    <property type="match status" value="1"/>
</dbReference>
<evidence type="ECO:0000313" key="6">
    <source>
        <dbReference type="EMBL" id="QEP41022.1"/>
    </source>
</evidence>
<dbReference type="EMBL" id="CP036246">
    <property type="protein sequence ID" value="QEP41022.1"/>
    <property type="molecule type" value="Genomic_DNA"/>
</dbReference>
<dbReference type="InterPro" id="IPR026590">
    <property type="entry name" value="Ssirtuin_cat_dom"/>
</dbReference>
<dbReference type="GO" id="GO:0017136">
    <property type="term" value="F:histone deacetylase activity, NAD-dependent"/>
    <property type="evidence" value="ECO:0007669"/>
    <property type="project" value="TreeGrafter"/>
</dbReference>
<dbReference type="RefSeq" id="WP_066388003.1">
    <property type="nucleotide sequence ID" value="NZ_CP036246.2"/>
</dbReference>
<dbReference type="GO" id="GO:0070403">
    <property type="term" value="F:NAD+ binding"/>
    <property type="evidence" value="ECO:0007669"/>
    <property type="project" value="InterPro"/>
</dbReference>
<keyword evidence="2" id="KW-0808">Transferase</keyword>
<dbReference type="Gene3D" id="3.40.50.1220">
    <property type="entry name" value="TPP-binding domain"/>
    <property type="match status" value="1"/>
</dbReference>
<reference evidence="6 7" key="1">
    <citation type="submission" date="2019-09" db="EMBL/GenBank/DDBJ databases">
        <title>Complete genome sequencing of four Arcobacter species reveals a diverse suite of mobile elements.</title>
        <authorList>
            <person name="Miller W.G."/>
            <person name="Yee E."/>
            <person name="Bono J.L."/>
        </authorList>
    </citation>
    <scope>NUCLEOTIDE SEQUENCE [LARGE SCALE GENOMIC DNA]</scope>
    <source>
        <strain evidence="6 7">CCUG 56899</strain>
    </source>
</reference>
<evidence type="ECO:0000256" key="4">
    <source>
        <dbReference type="PROSITE-ProRule" id="PRU00236"/>
    </source>
</evidence>
<gene>
    <name evidence="6" type="ORF">APORC_1439</name>
</gene>
<feature type="active site" description="Proton acceptor" evidence="4">
    <location>
        <position position="106"/>
    </location>
</feature>
<evidence type="ECO:0000256" key="1">
    <source>
        <dbReference type="ARBA" id="ARBA00012928"/>
    </source>
</evidence>
<feature type="binding site" evidence="4">
    <location>
        <position position="117"/>
    </location>
    <ligand>
        <name>Zn(2+)</name>
        <dbReference type="ChEBI" id="CHEBI:29105"/>
    </ligand>
</feature>
<dbReference type="PANTHER" id="PTHR11085:SF10">
    <property type="entry name" value="NAD-DEPENDENT PROTEIN DEACYLASE SIRTUIN-5, MITOCHONDRIAL-RELATED"/>
    <property type="match status" value="1"/>
</dbReference>
<keyword evidence="3" id="KW-0520">NAD</keyword>
<dbReference type="KEGG" id="apoc:APORC_1439"/>
<dbReference type="Gene3D" id="3.30.1600.10">
    <property type="entry name" value="SIR2/SIRT2 'Small Domain"/>
    <property type="match status" value="1"/>
</dbReference>
<accession>A0A5C2HIV8</accession>
<feature type="binding site" evidence="4">
    <location>
        <position position="114"/>
    </location>
    <ligand>
        <name>Zn(2+)</name>
        <dbReference type="ChEBI" id="CHEBI:29105"/>
    </ligand>
</feature>
<evidence type="ECO:0000256" key="3">
    <source>
        <dbReference type="ARBA" id="ARBA00023027"/>
    </source>
</evidence>